<dbReference type="SUPFAM" id="SSF47473">
    <property type="entry name" value="EF-hand"/>
    <property type="match status" value="1"/>
</dbReference>
<dbReference type="InterPro" id="IPR002048">
    <property type="entry name" value="EF_hand_dom"/>
</dbReference>
<dbReference type="PANTHER" id="PTHR23048:SF0">
    <property type="entry name" value="CALMODULIN LIKE 3"/>
    <property type="match status" value="1"/>
</dbReference>
<sequence length="151" mass="17443">MVDTLSKDELEKLRWAFSVYDTNGDGSIDARELEAVLARVGRRPTPTEVANILKRFDTNQDGKINFPEFLVMMMKKKKFASLETDLRRAFQFFDENKDGFISQEELKSVLKMFGGTFKNLDAETIMKEADENGDGRLDYEEFIALMADWTF</sequence>
<dbReference type="InterPro" id="IPR011992">
    <property type="entry name" value="EF-hand-dom_pair"/>
</dbReference>
<dbReference type="PANTHER" id="PTHR23048">
    <property type="entry name" value="MYOSIN LIGHT CHAIN 1, 3"/>
    <property type="match status" value="1"/>
</dbReference>
<dbReference type="FunFam" id="1.10.238.10:FF:000001">
    <property type="entry name" value="Calmodulin 1"/>
    <property type="match status" value="1"/>
</dbReference>
<organism evidence="4">
    <name type="scientific">Cryptocotyle lingua</name>
    <dbReference type="NCBI Taxonomy" id="66766"/>
    <lineage>
        <taxon>Eukaryota</taxon>
        <taxon>Metazoa</taxon>
        <taxon>Spiralia</taxon>
        <taxon>Lophotrochozoa</taxon>
        <taxon>Platyhelminthes</taxon>
        <taxon>Trematoda</taxon>
        <taxon>Digenea</taxon>
        <taxon>Opisthorchiida</taxon>
        <taxon>Opisthorchiata</taxon>
        <taxon>Heterophyidae</taxon>
        <taxon>Cryptocotyle</taxon>
    </lineage>
</organism>
<feature type="domain" description="EF-hand" evidence="3">
    <location>
        <begin position="8"/>
        <end position="43"/>
    </location>
</feature>
<dbReference type="InterPro" id="IPR050230">
    <property type="entry name" value="CALM/Myosin/TropC-like"/>
</dbReference>
<dbReference type="PROSITE" id="PS00018">
    <property type="entry name" value="EF_HAND_1"/>
    <property type="match status" value="4"/>
</dbReference>
<dbReference type="Pfam" id="PF13499">
    <property type="entry name" value="EF-hand_7"/>
    <property type="match status" value="2"/>
</dbReference>
<dbReference type="InterPro" id="IPR018247">
    <property type="entry name" value="EF_Hand_1_Ca_BS"/>
</dbReference>
<reference evidence="4" key="1">
    <citation type="submission" date="2020-12" db="EMBL/GenBank/DDBJ databases">
        <title>Neural signatures in transcriptome of heterophyid trematode Cryptocolyle lingua.</title>
        <authorList>
            <person name="Gorbushin A.M."/>
            <person name="Tolstenkov O."/>
        </authorList>
    </citation>
    <scope>NUCLEOTIDE SEQUENCE</scope>
</reference>
<evidence type="ECO:0000256" key="1">
    <source>
        <dbReference type="ARBA" id="ARBA00022737"/>
    </source>
</evidence>
<dbReference type="PROSITE" id="PS50222">
    <property type="entry name" value="EF_HAND_2"/>
    <property type="match status" value="4"/>
</dbReference>
<feature type="domain" description="EF-hand" evidence="3">
    <location>
        <begin position="117"/>
        <end position="151"/>
    </location>
</feature>
<accession>A0A7U0TJ17</accession>
<dbReference type="Gene3D" id="1.10.238.10">
    <property type="entry name" value="EF-hand"/>
    <property type="match status" value="2"/>
</dbReference>
<evidence type="ECO:0000256" key="2">
    <source>
        <dbReference type="ARBA" id="ARBA00022837"/>
    </source>
</evidence>
<dbReference type="CDD" id="cd00051">
    <property type="entry name" value="EFh"/>
    <property type="match status" value="2"/>
</dbReference>
<feature type="domain" description="EF-hand" evidence="3">
    <location>
        <begin position="44"/>
        <end position="79"/>
    </location>
</feature>
<protein>
    <submittedName>
        <fullName evidence="4">Calmodulin 2</fullName>
    </submittedName>
</protein>
<dbReference type="GO" id="GO:0016460">
    <property type="term" value="C:myosin II complex"/>
    <property type="evidence" value="ECO:0007669"/>
    <property type="project" value="TreeGrafter"/>
</dbReference>
<feature type="domain" description="EF-hand" evidence="3">
    <location>
        <begin position="81"/>
        <end position="116"/>
    </location>
</feature>
<keyword evidence="2" id="KW-0106">Calcium</keyword>
<dbReference type="GO" id="GO:0005509">
    <property type="term" value="F:calcium ion binding"/>
    <property type="evidence" value="ECO:0007669"/>
    <property type="project" value="InterPro"/>
</dbReference>
<proteinExistence type="evidence at transcript level"/>
<dbReference type="SMART" id="SM00054">
    <property type="entry name" value="EFh"/>
    <property type="match status" value="4"/>
</dbReference>
<name>A0A7U0TJ17_9TREM</name>
<evidence type="ECO:0000313" key="4">
    <source>
        <dbReference type="EMBL" id="QQY02463.1"/>
    </source>
</evidence>
<gene>
    <name evidence="4" type="primary">CALM2</name>
</gene>
<evidence type="ECO:0000259" key="3">
    <source>
        <dbReference type="PROSITE" id="PS50222"/>
    </source>
</evidence>
<keyword evidence="1" id="KW-0677">Repeat</keyword>
<dbReference type="EMBL" id="MW361085">
    <property type="protein sequence ID" value="QQY02463.1"/>
    <property type="molecule type" value="mRNA"/>
</dbReference>
<dbReference type="AlphaFoldDB" id="A0A7U0TJ17"/>